<dbReference type="OrthoDB" id="439046at2759"/>
<evidence type="ECO:0000256" key="1">
    <source>
        <dbReference type="SAM" id="MobiDB-lite"/>
    </source>
</evidence>
<comment type="caution">
    <text evidence="2">The sequence shown here is derived from an EMBL/GenBank/DDBJ whole genome shotgun (WGS) entry which is preliminary data.</text>
</comment>
<dbReference type="AlphaFoldDB" id="A0A8X7PVC1"/>
<keyword evidence="3" id="KW-1185">Reference proteome</keyword>
<organism evidence="2 3">
    <name type="scientific">Brassica carinata</name>
    <name type="common">Ethiopian mustard</name>
    <name type="synonym">Abyssinian cabbage</name>
    <dbReference type="NCBI Taxonomy" id="52824"/>
    <lineage>
        <taxon>Eukaryota</taxon>
        <taxon>Viridiplantae</taxon>
        <taxon>Streptophyta</taxon>
        <taxon>Embryophyta</taxon>
        <taxon>Tracheophyta</taxon>
        <taxon>Spermatophyta</taxon>
        <taxon>Magnoliopsida</taxon>
        <taxon>eudicotyledons</taxon>
        <taxon>Gunneridae</taxon>
        <taxon>Pentapetalae</taxon>
        <taxon>rosids</taxon>
        <taxon>malvids</taxon>
        <taxon>Brassicales</taxon>
        <taxon>Brassicaceae</taxon>
        <taxon>Brassiceae</taxon>
        <taxon>Brassica</taxon>
    </lineage>
</organism>
<dbReference type="EMBL" id="JAAMPC010000015">
    <property type="protein sequence ID" value="KAG2256284.1"/>
    <property type="molecule type" value="Genomic_DNA"/>
</dbReference>
<dbReference type="Proteomes" id="UP000886595">
    <property type="component" value="Unassembled WGS sequence"/>
</dbReference>
<reference evidence="2 3" key="1">
    <citation type="submission" date="2020-02" db="EMBL/GenBank/DDBJ databases">
        <authorList>
            <person name="Ma Q."/>
            <person name="Huang Y."/>
            <person name="Song X."/>
            <person name="Pei D."/>
        </authorList>
    </citation>
    <scope>NUCLEOTIDE SEQUENCE [LARGE SCALE GENOMIC DNA]</scope>
    <source>
        <strain evidence="2">Sxm20200214</strain>
        <tissue evidence="2">Leaf</tissue>
    </source>
</reference>
<name>A0A8X7PVC1_BRACI</name>
<protein>
    <submittedName>
        <fullName evidence="2">Uncharacterized protein</fullName>
    </submittedName>
</protein>
<evidence type="ECO:0000313" key="2">
    <source>
        <dbReference type="EMBL" id="KAG2256284.1"/>
    </source>
</evidence>
<sequence>MTSLLMRAGSMPVQTGFIPSRKASTTISRHNSVESLPSHGGERFSGGKISIDVKATSGLRRVLSESDVIRNERMLKSVVSKPSPANIPEEEDEIRFSDGWGSLIWKESGIPAEEQGVAGGGGSGYSGGKGNGGDGYDDRSKIGDYYREMLKSNPNNSLLLMNYGKFLYEVETKRDEKRARGYFDQAVNASPGDCMVMGSYAHFMWEAEDEDDEEDLMVASPAMVSAV</sequence>
<dbReference type="PANTHER" id="PTHR26312:SF123">
    <property type="entry name" value="TETRATRICOPEPTIDE REPEAT (TPR)-LIKE SUPERFAMILY PROTEIN"/>
    <property type="match status" value="1"/>
</dbReference>
<dbReference type="SUPFAM" id="SSF48452">
    <property type="entry name" value="TPR-like"/>
    <property type="match status" value="1"/>
</dbReference>
<dbReference type="PANTHER" id="PTHR26312">
    <property type="entry name" value="TETRATRICOPEPTIDE REPEAT PROTEIN 5"/>
    <property type="match status" value="1"/>
</dbReference>
<feature type="region of interest" description="Disordered" evidence="1">
    <location>
        <begin position="113"/>
        <end position="136"/>
    </location>
</feature>
<proteinExistence type="predicted"/>
<evidence type="ECO:0000313" key="3">
    <source>
        <dbReference type="Proteomes" id="UP000886595"/>
    </source>
</evidence>
<feature type="compositionally biased region" description="Gly residues" evidence="1">
    <location>
        <begin position="117"/>
        <end position="134"/>
    </location>
</feature>
<dbReference type="Gene3D" id="1.25.40.10">
    <property type="entry name" value="Tetratricopeptide repeat domain"/>
    <property type="match status" value="1"/>
</dbReference>
<gene>
    <name evidence="2" type="ORF">Bca52824_075578</name>
</gene>
<accession>A0A8X7PVC1</accession>
<dbReference type="InterPro" id="IPR011990">
    <property type="entry name" value="TPR-like_helical_dom_sf"/>
</dbReference>